<reference evidence="3" key="1">
    <citation type="submission" date="2021-02" db="EMBL/GenBank/DDBJ databases">
        <title>Natronoglycomyces albus gen. nov., sp. nov, a haloalkaliphilic actinobacterium from a soda solonchak soil.</title>
        <authorList>
            <person name="Sorokin D.Y."/>
            <person name="Khijniak T.V."/>
            <person name="Zakharycheva A.P."/>
            <person name="Boueva O.V."/>
            <person name="Ariskina E.V."/>
            <person name="Hahnke R.L."/>
            <person name="Bunk B."/>
            <person name="Sproer C."/>
            <person name="Schumann P."/>
            <person name="Evtushenko L.I."/>
            <person name="Kublanov I.V."/>
        </authorList>
    </citation>
    <scope>NUCLEOTIDE SEQUENCE</scope>
    <source>
        <strain evidence="3">DSM 106290</strain>
    </source>
</reference>
<evidence type="ECO:0000256" key="2">
    <source>
        <dbReference type="SAM" id="MobiDB-lite"/>
    </source>
</evidence>
<keyword evidence="1" id="KW-0175">Coiled coil</keyword>
<dbReference type="Proteomes" id="UP000662939">
    <property type="component" value="Chromosome"/>
</dbReference>
<feature type="compositionally biased region" description="Low complexity" evidence="2">
    <location>
        <begin position="85"/>
        <end position="95"/>
    </location>
</feature>
<evidence type="ECO:0000313" key="3">
    <source>
        <dbReference type="EMBL" id="QSB06790.1"/>
    </source>
</evidence>
<name>A0A895XX43_9ACTN</name>
<keyword evidence="4" id="KW-1185">Reference proteome</keyword>
<evidence type="ECO:0000256" key="1">
    <source>
        <dbReference type="SAM" id="Coils"/>
    </source>
</evidence>
<gene>
    <name evidence="3" type="ORF">JQS30_07855</name>
</gene>
<dbReference type="RefSeq" id="WP_213172797.1">
    <property type="nucleotide sequence ID" value="NZ_CP070496.1"/>
</dbReference>
<dbReference type="EMBL" id="CP070496">
    <property type="protein sequence ID" value="QSB06790.1"/>
    <property type="molecule type" value="Genomic_DNA"/>
</dbReference>
<evidence type="ECO:0000313" key="4">
    <source>
        <dbReference type="Proteomes" id="UP000662939"/>
    </source>
</evidence>
<feature type="region of interest" description="Disordered" evidence="2">
    <location>
        <begin position="75"/>
        <end position="124"/>
    </location>
</feature>
<proteinExistence type="predicted"/>
<accession>A0A895XX43</accession>
<dbReference type="KEGG" id="nav:JQS30_07855"/>
<sequence>MVVGLSEADIATVESTLASGKKPRVVFTELAGQVSGRTGKVVELTQPREGDFVVVAFGRDQLPFAADEVRLPQRGELSRRRKSSEPAPVVESVAAPPGPGLLLDDDEPDVPRQRASSVASVVKEDSVSKKGDGVSEVVEPKIKKKSAPRQRAKVKDKHPELTVTLTFHDGAWEVSASRGARKVVAATAVDISVAQKMIHAAEVAEVDAVAEEVLEGVRQKARAEAEALRAQLEAAEARLAQLQ</sequence>
<organism evidence="3 4">
    <name type="scientific">Natronoglycomyces albus</name>
    <dbReference type="NCBI Taxonomy" id="2811108"/>
    <lineage>
        <taxon>Bacteria</taxon>
        <taxon>Bacillati</taxon>
        <taxon>Actinomycetota</taxon>
        <taxon>Actinomycetes</taxon>
        <taxon>Glycomycetales</taxon>
        <taxon>Glycomycetaceae</taxon>
        <taxon>Natronoglycomyces</taxon>
    </lineage>
</organism>
<protein>
    <submittedName>
        <fullName evidence="3">Uncharacterized protein</fullName>
    </submittedName>
</protein>
<feature type="coiled-coil region" evidence="1">
    <location>
        <begin position="211"/>
        <end position="242"/>
    </location>
</feature>
<dbReference type="AlphaFoldDB" id="A0A895XX43"/>